<evidence type="ECO:0000313" key="3">
    <source>
        <dbReference type="Proteomes" id="UP001597205"/>
    </source>
</evidence>
<sequence>MENLIILIIVVGAIYKIYKGYIEEQEKAKKRLEQIKRELQNKNPHQAPVPQVPIPQPVKTSSKPSLLTQKKAESFNDYPEFDEVEIARQRKIEQKRLEAERRLQLEKQRTPTKQIQIEELDAQHFDLRKAIIQQAVLERPYKD</sequence>
<name>A0ABW3RHR0_9SPHI</name>
<reference evidence="3" key="1">
    <citation type="journal article" date="2019" name="Int. J. Syst. Evol. Microbiol.">
        <title>The Global Catalogue of Microorganisms (GCM) 10K type strain sequencing project: providing services to taxonomists for standard genome sequencing and annotation.</title>
        <authorList>
            <consortium name="The Broad Institute Genomics Platform"/>
            <consortium name="The Broad Institute Genome Sequencing Center for Infectious Disease"/>
            <person name="Wu L."/>
            <person name="Ma J."/>
        </authorList>
    </citation>
    <scope>NUCLEOTIDE SEQUENCE [LARGE SCALE GENOMIC DNA]</scope>
    <source>
        <strain evidence="3">CCUG 52468</strain>
    </source>
</reference>
<gene>
    <name evidence="2" type="ORF">ACFQ2C_03200</name>
</gene>
<dbReference type="RefSeq" id="WP_380894703.1">
    <property type="nucleotide sequence ID" value="NZ_JBHTKY010000002.1"/>
</dbReference>
<proteinExistence type="predicted"/>
<dbReference type="EMBL" id="JBHTKY010000002">
    <property type="protein sequence ID" value="MFD1164605.1"/>
    <property type="molecule type" value="Genomic_DNA"/>
</dbReference>
<protein>
    <submittedName>
        <fullName evidence="2">Uncharacterized protein</fullName>
    </submittedName>
</protein>
<comment type="caution">
    <text evidence="2">The sequence shown here is derived from an EMBL/GenBank/DDBJ whole genome shotgun (WGS) entry which is preliminary data.</text>
</comment>
<keyword evidence="3" id="KW-1185">Reference proteome</keyword>
<evidence type="ECO:0000313" key="2">
    <source>
        <dbReference type="EMBL" id="MFD1164605.1"/>
    </source>
</evidence>
<evidence type="ECO:0000256" key="1">
    <source>
        <dbReference type="SAM" id="MobiDB-lite"/>
    </source>
</evidence>
<organism evidence="2 3">
    <name type="scientific">Sphingobacterium daejeonense</name>
    <dbReference type="NCBI Taxonomy" id="371142"/>
    <lineage>
        <taxon>Bacteria</taxon>
        <taxon>Pseudomonadati</taxon>
        <taxon>Bacteroidota</taxon>
        <taxon>Sphingobacteriia</taxon>
        <taxon>Sphingobacteriales</taxon>
        <taxon>Sphingobacteriaceae</taxon>
        <taxon>Sphingobacterium</taxon>
    </lineage>
</organism>
<dbReference type="Proteomes" id="UP001597205">
    <property type="component" value="Unassembled WGS sequence"/>
</dbReference>
<feature type="region of interest" description="Disordered" evidence="1">
    <location>
        <begin position="36"/>
        <end position="66"/>
    </location>
</feature>
<accession>A0ABW3RHR0</accession>